<evidence type="ECO:0000256" key="3">
    <source>
        <dbReference type="ARBA" id="ARBA00022723"/>
    </source>
</evidence>
<dbReference type="InterPro" id="IPR050682">
    <property type="entry name" value="ModA/WtpA"/>
</dbReference>
<dbReference type="GO" id="GO:1901359">
    <property type="term" value="F:tungstate binding"/>
    <property type="evidence" value="ECO:0007669"/>
    <property type="project" value="UniProtKB-ARBA"/>
</dbReference>
<keyword evidence="9" id="KW-1185">Reference proteome</keyword>
<keyword evidence="3 6" id="KW-0479">Metal-binding</keyword>
<dbReference type="Proteomes" id="UP000533905">
    <property type="component" value="Unassembled WGS sequence"/>
</dbReference>
<dbReference type="FunFam" id="3.40.190.10:FF:000035">
    <property type="entry name" value="Molybdate ABC transporter substrate-binding protein"/>
    <property type="match status" value="1"/>
</dbReference>
<comment type="subunit">
    <text evidence="5">The complex is composed of two ATP-binding proteins (ModC), two transmembrane proteins (ModB) and a solute-binding protein (ModA).</text>
</comment>
<reference evidence="8 9" key="1">
    <citation type="submission" date="2020-04" db="EMBL/GenBank/DDBJ databases">
        <title>Massilia sp. nov., a cold adapted bacteria isolated from Arctic soil.</title>
        <authorList>
            <person name="Son J."/>
            <person name="Ka J.-O."/>
        </authorList>
    </citation>
    <scope>NUCLEOTIDE SEQUENCE [LARGE SCALE GENOMIC DNA]</scope>
    <source>
        <strain evidence="8 9">ML15P13</strain>
    </source>
</reference>
<keyword evidence="2 6" id="KW-0500">Molybdenum</keyword>
<sequence length="258" mass="27237">MKKFLVILFATLLALPASLATAAPLLVAAASDLAYCIDELAAAFRKETPGAEVKVSTGASGNFFAQIRNGAPFHVFLSADMMYPTQLAKAGAADGATLRPYAVGRIVLWTTDSRFDVNQGLALLRDPRVTRIAIGNPDTAPYGRAAKAVLVRDKLWEAVQPRLVIGENIAQAAQFVQTGNAQLGIVSLATVRSPKMAGVGRYYLISDTGVPPIEQGAIVTAVGMKEPLAGRFVRFLGSPAARAILERQGFGLPAVSND</sequence>
<dbReference type="PANTHER" id="PTHR30632:SF14">
    <property type="entry name" value="TUNGSTATE_MOLYBDATE_CHROMATE-BINDING PROTEIN MODA"/>
    <property type="match status" value="1"/>
</dbReference>
<dbReference type="GO" id="GO:0030973">
    <property type="term" value="F:molybdate ion binding"/>
    <property type="evidence" value="ECO:0007669"/>
    <property type="project" value="InterPro"/>
</dbReference>
<dbReference type="PIRSF" id="PIRSF004846">
    <property type="entry name" value="ModA"/>
    <property type="match status" value="1"/>
</dbReference>
<dbReference type="PANTHER" id="PTHR30632">
    <property type="entry name" value="MOLYBDATE-BINDING PERIPLASMIC PROTEIN"/>
    <property type="match status" value="1"/>
</dbReference>
<evidence type="ECO:0000256" key="2">
    <source>
        <dbReference type="ARBA" id="ARBA00022505"/>
    </source>
</evidence>
<dbReference type="Pfam" id="PF13531">
    <property type="entry name" value="SBP_bac_11"/>
    <property type="match status" value="1"/>
</dbReference>
<proteinExistence type="inferred from homology"/>
<evidence type="ECO:0000313" key="8">
    <source>
        <dbReference type="EMBL" id="NNG24847.1"/>
    </source>
</evidence>
<dbReference type="InterPro" id="IPR005950">
    <property type="entry name" value="ModA"/>
</dbReference>
<evidence type="ECO:0000256" key="5">
    <source>
        <dbReference type="ARBA" id="ARBA00062515"/>
    </source>
</evidence>
<protein>
    <submittedName>
        <fullName evidence="8">Molybdate ABC transporter substrate-binding protein</fullName>
    </submittedName>
</protein>
<dbReference type="InterPro" id="IPR044084">
    <property type="entry name" value="AvModA-like_subst-bd"/>
</dbReference>
<dbReference type="Gene3D" id="3.40.190.10">
    <property type="entry name" value="Periplasmic binding protein-like II"/>
    <property type="match status" value="2"/>
</dbReference>
<accession>A0A7Y2K1A6</accession>
<comment type="caution">
    <text evidence="8">The sequence shown here is derived from an EMBL/GenBank/DDBJ whole genome shotgun (WGS) entry which is preliminary data.</text>
</comment>
<dbReference type="AlphaFoldDB" id="A0A7Y2K1A6"/>
<dbReference type="EMBL" id="JABAIV010000007">
    <property type="protein sequence ID" value="NNG24847.1"/>
    <property type="molecule type" value="Genomic_DNA"/>
</dbReference>
<dbReference type="CDD" id="cd13539">
    <property type="entry name" value="PBP2_AvModA"/>
    <property type="match status" value="1"/>
</dbReference>
<keyword evidence="4 7" id="KW-0732">Signal</keyword>
<dbReference type="NCBIfam" id="TIGR01256">
    <property type="entry name" value="modA"/>
    <property type="match status" value="1"/>
</dbReference>
<dbReference type="GO" id="GO:0046872">
    <property type="term" value="F:metal ion binding"/>
    <property type="evidence" value="ECO:0007669"/>
    <property type="project" value="UniProtKB-KW"/>
</dbReference>
<feature type="chain" id="PRO_5030529248" evidence="7">
    <location>
        <begin position="23"/>
        <end position="258"/>
    </location>
</feature>
<evidence type="ECO:0000313" key="9">
    <source>
        <dbReference type="Proteomes" id="UP000533905"/>
    </source>
</evidence>
<dbReference type="RefSeq" id="WP_171086923.1">
    <property type="nucleotide sequence ID" value="NZ_JABAIV010000007.1"/>
</dbReference>
<name>A0A7Y2K1A6_9BURK</name>
<comment type="similarity">
    <text evidence="1">Belongs to the bacterial solute-binding protein ModA family.</text>
</comment>
<gene>
    <name evidence="8" type="primary">modA</name>
    <name evidence="8" type="ORF">HGB41_17835</name>
</gene>
<evidence type="ECO:0000256" key="6">
    <source>
        <dbReference type="PIRSR" id="PIRSR004846-1"/>
    </source>
</evidence>
<dbReference type="GO" id="GO:0015689">
    <property type="term" value="P:molybdate ion transport"/>
    <property type="evidence" value="ECO:0007669"/>
    <property type="project" value="InterPro"/>
</dbReference>
<dbReference type="SUPFAM" id="SSF53850">
    <property type="entry name" value="Periplasmic binding protein-like II"/>
    <property type="match status" value="1"/>
</dbReference>
<organism evidence="8 9">
    <name type="scientific">Telluria aromaticivorans</name>
    <dbReference type="NCBI Taxonomy" id="2725995"/>
    <lineage>
        <taxon>Bacteria</taxon>
        <taxon>Pseudomonadati</taxon>
        <taxon>Pseudomonadota</taxon>
        <taxon>Betaproteobacteria</taxon>
        <taxon>Burkholderiales</taxon>
        <taxon>Oxalobacteraceae</taxon>
        <taxon>Telluria group</taxon>
        <taxon>Telluria</taxon>
    </lineage>
</organism>
<evidence type="ECO:0000256" key="4">
    <source>
        <dbReference type="ARBA" id="ARBA00022729"/>
    </source>
</evidence>
<evidence type="ECO:0000256" key="1">
    <source>
        <dbReference type="ARBA" id="ARBA00009175"/>
    </source>
</evidence>
<feature type="binding site" evidence="6">
    <location>
        <position position="169"/>
    </location>
    <ligand>
        <name>molybdate</name>
        <dbReference type="ChEBI" id="CHEBI:36264"/>
    </ligand>
</feature>
<feature type="binding site" evidence="6">
    <location>
        <position position="60"/>
    </location>
    <ligand>
        <name>molybdate</name>
        <dbReference type="ChEBI" id="CHEBI:36264"/>
    </ligand>
</feature>
<feature type="signal peptide" evidence="7">
    <location>
        <begin position="1"/>
        <end position="22"/>
    </location>
</feature>
<evidence type="ECO:0000256" key="7">
    <source>
        <dbReference type="SAM" id="SignalP"/>
    </source>
</evidence>